<feature type="compositionally biased region" description="Basic and acidic residues" evidence="1">
    <location>
        <begin position="534"/>
        <end position="578"/>
    </location>
</feature>
<feature type="region of interest" description="Disordered" evidence="1">
    <location>
        <begin position="410"/>
        <end position="461"/>
    </location>
</feature>
<sequence length="802" mass="90943">MEKKVGEKGRVAPNKPNYQGQSLETTRELSSRQVEMGGSTKGEGGKRKRDQVEKKGEEVGKKGEDVGKKGEVVGKMGEVAGTKGRQAFHNEPREDRGMVGMKGLLDKQKKELEQQKIDMVEMGKEMALIKVQLEEIANNDKGKEKIGEPQRKQKEDIWQQVAEMEKEMTLFKARLEDIEKRDGKRKMEEACWEQRQEPQHREVVGQTIGMGSSQLQGEPQEELGKSEPHQLEGQMQCGVQQVAKKCHYCKADGHLPCIVFTTILITVTVSCDMNTEKGGVVGEGVQNEGRAKETTTGSRGGGGKRKRVEVEKRREGVKKKGEQVKKVHEVENNTEEVKKKLDEVYKEEEVKKKGEEVKNKGEELKKVSEVKKNGKEVEKKRDEVEKMGRETFDVQPPEDREIVALKNLVDKSEEERRERRSGKRRIIPGGHEWRGEGQLSEKDEEVDIDEEGGMKVVGTSERTRGGRVLNNREAIEVCSGEARLEDINEDIEEMRNDMQQPDEDVRGARPEQYEEAVKESGGQRSGRRGRRRLLHEERNEDSEELRNVAEERNETESEGRAPHGDVAEESMRDVRGGEGGRGTRGRGRTRQLNEEGVEVGDGEDSVDEGEEEENEDGIKDMEPEDLTDLMPDWTVLRGNLCSGSCAGSLEGDAEEGDSPVDRRTLLRNEVLSKSRVAWECSPYWVSRTLSTRLFRRARSGSCVFGMLAKFLYPARLETRTEEFNVHVSRWVISPRGGRNLSGWNPLRVQRPPTTICCERFECEHARWDPKDGELCVSRARPEETLVEARSDTDVQIVRRTWV</sequence>
<feature type="region of interest" description="Disordered" evidence="1">
    <location>
        <begin position="492"/>
        <end position="625"/>
    </location>
</feature>
<dbReference type="Gramene" id="GBG92820">
    <property type="protein sequence ID" value="GBG92820"/>
    <property type="gene ID" value="CBR_g57339"/>
</dbReference>
<accession>A0A388ME30</accession>
<reference evidence="2 3" key="1">
    <citation type="journal article" date="2018" name="Cell">
        <title>The Chara Genome: Secondary Complexity and Implications for Plant Terrestrialization.</title>
        <authorList>
            <person name="Nishiyama T."/>
            <person name="Sakayama H."/>
            <person name="Vries J.D."/>
            <person name="Buschmann H."/>
            <person name="Saint-Marcoux D."/>
            <person name="Ullrich K.K."/>
            <person name="Haas F.B."/>
            <person name="Vanderstraeten L."/>
            <person name="Becker D."/>
            <person name="Lang D."/>
            <person name="Vosolsobe S."/>
            <person name="Rombauts S."/>
            <person name="Wilhelmsson P.K.I."/>
            <person name="Janitza P."/>
            <person name="Kern R."/>
            <person name="Heyl A."/>
            <person name="Rumpler F."/>
            <person name="Villalobos L.I.A.C."/>
            <person name="Clay J.M."/>
            <person name="Skokan R."/>
            <person name="Toyoda A."/>
            <person name="Suzuki Y."/>
            <person name="Kagoshima H."/>
            <person name="Schijlen E."/>
            <person name="Tajeshwar N."/>
            <person name="Catarino B."/>
            <person name="Hetherington A.J."/>
            <person name="Saltykova A."/>
            <person name="Bonnot C."/>
            <person name="Breuninger H."/>
            <person name="Symeonidi A."/>
            <person name="Radhakrishnan G.V."/>
            <person name="Van Nieuwerburgh F."/>
            <person name="Deforce D."/>
            <person name="Chang C."/>
            <person name="Karol K.G."/>
            <person name="Hedrich R."/>
            <person name="Ulvskov P."/>
            <person name="Glockner G."/>
            <person name="Delwiche C.F."/>
            <person name="Petrasek J."/>
            <person name="Van de Peer Y."/>
            <person name="Friml J."/>
            <person name="Beilby M."/>
            <person name="Dolan L."/>
            <person name="Kohara Y."/>
            <person name="Sugano S."/>
            <person name="Fujiyama A."/>
            <person name="Delaux P.-M."/>
            <person name="Quint M."/>
            <person name="TheiBen G."/>
            <person name="Hagemann M."/>
            <person name="Harholt J."/>
            <person name="Dunand C."/>
            <person name="Zachgo S."/>
            <person name="Langdale J."/>
            <person name="Maumus F."/>
            <person name="Straeten D.V.D."/>
            <person name="Gould S.B."/>
            <person name="Rensing S.A."/>
        </authorList>
    </citation>
    <scope>NUCLEOTIDE SEQUENCE [LARGE SCALE GENOMIC DNA]</scope>
    <source>
        <strain evidence="2 3">S276</strain>
    </source>
</reference>
<feature type="compositionally biased region" description="Basic and acidic residues" evidence="1">
    <location>
        <begin position="50"/>
        <end position="72"/>
    </location>
</feature>
<name>A0A388ME30_CHABU</name>
<feature type="region of interest" description="Disordered" evidence="1">
    <location>
        <begin position="370"/>
        <end position="398"/>
    </location>
</feature>
<dbReference type="Proteomes" id="UP000265515">
    <property type="component" value="Unassembled WGS sequence"/>
</dbReference>
<dbReference type="AlphaFoldDB" id="A0A388ME30"/>
<evidence type="ECO:0000313" key="2">
    <source>
        <dbReference type="EMBL" id="GBG92820.1"/>
    </source>
</evidence>
<evidence type="ECO:0000313" key="3">
    <source>
        <dbReference type="Proteomes" id="UP000265515"/>
    </source>
</evidence>
<feature type="compositionally biased region" description="Acidic residues" evidence="1">
    <location>
        <begin position="595"/>
        <end position="615"/>
    </location>
</feature>
<gene>
    <name evidence="2" type="ORF">CBR_g57339</name>
</gene>
<comment type="caution">
    <text evidence="2">The sequence shown here is derived from an EMBL/GenBank/DDBJ whole genome shotgun (WGS) entry which is preliminary data.</text>
</comment>
<feature type="compositionally biased region" description="Acidic residues" evidence="1">
    <location>
        <begin position="442"/>
        <end position="451"/>
    </location>
</feature>
<organism evidence="2 3">
    <name type="scientific">Chara braunii</name>
    <name type="common">Braun's stonewort</name>
    <dbReference type="NCBI Taxonomy" id="69332"/>
    <lineage>
        <taxon>Eukaryota</taxon>
        <taxon>Viridiplantae</taxon>
        <taxon>Streptophyta</taxon>
        <taxon>Charophyceae</taxon>
        <taxon>Charales</taxon>
        <taxon>Characeae</taxon>
        <taxon>Chara</taxon>
    </lineage>
</organism>
<feature type="compositionally biased region" description="Basic and acidic residues" evidence="1">
    <location>
        <begin position="1"/>
        <end position="10"/>
    </location>
</feature>
<feature type="compositionally biased region" description="Basic and acidic residues" evidence="1">
    <location>
        <begin position="431"/>
        <end position="441"/>
    </location>
</feature>
<dbReference type="EMBL" id="BFEA01001143">
    <property type="protein sequence ID" value="GBG92820.1"/>
    <property type="molecule type" value="Genomic_DNA"/>
</dbReference>
<proteinExistence type="predicted"/>
<feature type="region of interest" description="Disordered" evidence="1">
    <location>
        <begin position="1"/>
        <end position="100"/>
    </location>
</feature>
<feature type="compositionally biased region" description="Basic and acidic residues" evidence="1">
    <location>
        <begin position="503"/>
        <end position="518"/>
    </location>
</feature>
<keyword evidence="3" id="KW-1185">Reference proteome</keyword>
<protein>
    <submittedName>
        <fullName evidence="2">Uncharacterized protein</fullName>
    </submittedName>
</protein>
<feature type="region of interest" description="Disordered" evidence="1">
    <location>
        <begin position="286"/>
        <end position="321"/>
    </location>
</feature>
<feature type="compositionally biased region" description="Basic and acidic residues" evidence="1">
    <location>
        <begin position="308"/>
        <end position="321"/>
    </location>
</feature>
<feature type="compositionally biased region" description="Basic and acidic residues" evidence="1">
    <location>
        <begin position="88"/>
        <end position="97"/>
    </location>
</feature>
<evidence type="ECO:0000256" key="1">
    <source>
        <dbReference type="SAM" id="MobiDB-lite"/>
    </source>
</evidence>